<accession>A0A4R3URU4</accession>
<evidence type="ECO:0000313" key="1">
    <source>
        <dbReference type="EMBL" id="TCU94665.1"/>
    </source>
</evidence>
<dbReference type="AlphaFoldDB" id="A0A4R3URU4"/>
<dbReference type="RefSeq" id="WP_132572923.1">
    <property type="nucleotide sequence ID" value="NZ_CBCSGL010000012.1"/>
</dbReference>
<reference evidence="1 2" key="1">
    <citation type="submission" date="2019-03" db="EMBL/GenBank/DDBJ databases">
        <title>Genomic Encyclopedia of Type Strains, Phase IV (KMG-IV): sequencing the most valuable type-strain genomes for metagenomic binning, comparative biology and taxonomic classification.</title>
        <authorList>
            <person name="Goeker M."/>
        </authorList>
    </citation>
    <scope>NUCLEOTIDE SEQUENCE [LARGE SCALE GENOMIC DNA]</scope>
    <source>
        <strain evidence="1 2">DSM 654</strain>
    </source>
</reference>
<gene>
    <name evidence="1" type="ORF">EV671_101687</name>
</gene>
<dbReference type="Gene3D" id="3.30.70.120">
    <property type="match status" value="1"/>
</dbReference>
<dbReference type="InterPro" id="IPR011322">
    <property type="entry name" value="N-reg_PII-like_a/b"/>
</dbReference>
<dbReference type="OrthoDB" id="8480258at2"/>
<evidence type="ECO:0000313" key="2">
    <source>
        <dbReference type="Proteomes" id="UP000295110"/>
    </source>
</evidence>
<dbReference type="GO" id="GO:0006808">
    <property type="term" value="P:regulation of nitrogen utilization"/>
    <property type="evidence" value="ECO:0007669"/>
    <property type="project" value="InterPro"/>
</dbReference>
<dbReference type="InterPro" id="IPR002187">
    <property type="entry name" value="N-reg_PII"/>
</dbReference>
<dbReference type="EMBL" id="SMBU01000016">
    <property type="protein sequence ID" value="TCU94665.1"/>
    <property type="molecule type" value="Genomic_DNA"/>
</dbReference>
<dbReference type="SUPFAM" id="SSF54913">
    <property type="entry name" value="GlnB-like"/>
    <property type="match status" value="1"/>
</dbReference>
<dbReference type="Pfam" id="PF00543">
    <property type="entry name" value="P-II"/>
    <property type="match status" value="1"/>
</dbReference>
<comment type="caution">
    <text evidence="1">The sequence shown here is derived from an EMBL/GenBank/DDBJ whole genome shotgun (WGS) entry which is preliminary data.</text>
</comment>
<dbReference type="Proteomes" id="UP000295110">
    <property type="component" value="Unassembled WGS sequence"/>
</dbReference>
<organism evidence="1 2">
    <name type="scientific">Roseateles saccharophilus</name>
    <name type="common">Pseudomonas saccharophila</name>
    <dbReference type="NCBI Taxonomy" id="304"/>
    <lineage>
        <taxon>Bacteria</taxon>
        <taxon>Pseudomonadati</taxon>
        <taxon>Pseudomonadota</taxon>
        <taxon>Betaproteobacteria</taxon>
        <taxon>Burkholderiales</taxon>
        <taxon>Sphaerotilaceae</taxon>
        <taxon>Roseateles</taxon>
    </lineage>
</organism>
<dbReference type="GO" id="GO:0030234">
    <property type="term" value="F:enzyme regulator activity"/>
    <property type="evidence" value="ECO:0007669"/>
    <property type="project" value="InterPro"/>
</dbReference>
<sequence length="111" mass="12349">MKEIKAYVHANRIGELMAALKSSNAWGAAAVDEHNLTVYVVQGTLLPIDDRERHFSVELGDEVVNEYKLELVCDDGQVDGLVQLIRTVARTGQATAGWVYVTDVREAHRIQ</sequence>
<proteinExistence type="predicted"/>
<dbReference type="InterPro" id="IPR015867">
    <property type="entry name" value="N-reg_PII/ATP_PRibTrfase_C"/>
</dbReference>
<keyword evidence="2" id="KW-1185">Reference proteome</keyword>
<dbReference type="PROSITE" id="PS51343">
    <property type="entry name" value="PII_GLNB_DOM"/>
    <property type="match status" value="1"/>
</dbReference>
<name>A0A4R3URU4_ROSSA</name>
<protein>
    <submittedName>
        <fullName evidence="1">Nitrogen regulatory protein P-II family</fullName>
    </submittedName>
</protein>